<dbReference type="AlphaFoldDB" id="A0A2W4YWJ2"/>
<proteinExistence type="predicted"/>
<sequence length="124" mass="13308">FFKGQDIVRGFKYQGIGPRQNGVALGGTNYANASAEVTFPLPLISRDFGFRGAAFADAGSLWGLDGSGSQLGIQGEDFALRASAGIGLIWASPFGPLRVNYAQPLAEEEFDRTQEFSFGFSSRF</sequence>
<keyword evidence="3" id="KW-0472">Membrane</keyword>
<evidence type="ECO:0000256" key="2">
    <source>
        <dbReference type="ARBA" id="ARBA00022452"/>
    </source>
</evidence>
<reference evidence="5 6" key="1">
    <citation type="submission" date="2017-08" db="EMBL/GenBank/DDBJ databases">
        <title>Infants hospitalized years apart are colonized by the same room-sourced microbial strains.</title>
        <authorList>
            <person name="Brooks B."/>
            <person name="Olm M.R."/>
            <person name="Firek B.A."/>
            <person name="Baker R."/>
            <person name="Thomas B.C."/>
            <person name="Morowitz M.J."/>
            <person name="Banfield J.F."/>
        </authorList>
    </citation>
    <scope>NUCLEOTIDE SEQUENCE [LARGE SCALE GENOMIC DNA]</scope>
    <source>
        <strain evidence="5">S2_018_000_R3_119</strain>
    </source>
</reference>
<gene>
    <name evidence="5" type="ORF">DI640_13985</name>
</gene>
<feature type="domain" description="Bacterial surface antigen (D15)" evidence="4">
    <location>
        <begin position="4"/>
        <end position="124"/>
    </location>
</feature>
<name>A0A2W4YWJ2_9SPHN</name>
<evidence type="ECO:0000259" key="4">
    <source>
        <dbReference type="Pfam" id="PF01103"/>
    </source>
</evidence>
<dbReference type="PANTHER" id="PTHR12815">
    <property type="entry name" value="SORTING AND ASSEMBLY MACHINERY SAMM50 PROTEIN FAMILY MEMBER"/>
    <property type="match status" value="1"/>
</dbReference>
<dbReference type="Proteomes" id="UP000249555">
    <property type="component" value="Unassembled WGS sequence"/>
</dbReference>
<dbReference type="Gene3D" id="2.40.160.50">
    <property type="entry name" value="membrane protein fhac: a member of the omp85/tpsb transporter family"/>
    <property type="match status" value="1"/>
</dbReference>
<keyword evidence="2" id="KW-1134">Transmembrane beta strand</keyword>
<organism evidence="5 6">
    <name type="scientific">Sphingomonas taxi</name>
    <dbReference type="NCBI Taxonomy" id="1549858"/>
    <lineage>
        <taxon>Bacteria</taxon>
        <taxon>Pseudomonadati</taxon>
        <taxon>Pseudomonadota</taxon>
        <taxon>Alphaproteobacteria</taxon>
        <taxon>Sphingomonadales</taxon>
        <taxon>Sphingomonadaceae</taxon>
        <taxon>Sphingomonas</taxon>
    </lineage>
</organism>
<dbReference type="EMBL" id="QFMX01000025">
    <property type="protein sequence ID" value="PZO71849.1"/>
    <property type="molecule type" value="Genomic_DNA"/>
</dbReference>
<dbReference type="GO" id="GO:0019867">
    <property type="term" value="C:outer membrane"/>
    <property type="evidence" value="ECO:0007669"/>
    <property type="project" value="InterPro"/>
</dbReference>
<evidence type="ECO:0000256" key="3">
    <source>
        <dbReference type="ARBA" id="ARBA00023136"/>
    </source>
</evidence>
<comment type="caution">
    <text evidence="5">The sequence shown here is derived from an EMBL/GenBank/DDBJ whole genome shotgun (WGS) entry which is preliminary data.</text>
</comment>
<evidence type="ECO:0000313" key="6">
    <source>
        <dbReference type="Proteomes" id="UP000249555"/>
    </source>
</evidence>
<evidence type="ECO:0000313" key="5">
    <source>
        <dbReference type="EMBL" id="PZO71849.1"/>
    </source>
</evidence>
<protein>
    <submittedName>
        <fullName evidence="5">Outer membrane protein assembly factor BamA</fullName>
    </submittedName>
</protein>
<dbReference type="InterPro" id="IPR000184">
    <property type="entry name" value="Bac_surfAg_D15"/>
</dbReference>
<accession>A0A2W4YWJ2</accession>
<feature type="non-terminal residue" evidence="5">
    <location>
        <position position="1"/>
    </location>
</feature>
<comment type="subcellular location">
    <subcellularLocation>
        <location evidence="1">Membrane</location>
    </subcellularLocation>
</comment>
<evidence type="ECO:0000256" key="1">
    <source>
        <dbReference type="ARBA" id="ARBA00004370"/>
    </source>
</evidence>
<dbReference type="Pfam" id="PF01103">
    <property type="entry name" value="Omp85"/>
    <property type="match status" value="1"/>
</dbReference>
<dbReference type="InterPro" id="IPR039910">
    <property type="entry name" value="D15-like"/>
</dbReference>
<keyword evidence="2" id="KW-0812">Transmembrane</keyword>
<dbReference type="PANTHER" id="PTHR12815:SF23">
    <property type="entry name" value="OUTER MEMBRANE PROTEIN ASSEMBLY FACTOR BAMA"/>
    <property type="match status" value="1"/>
</dbReference>